<dbReference type="AlphaFoldDB" id="A0A8H4ENT0"/>
<accession>A0A8H4ENT0</accession>
<organism evidence="1 2">
    <name type="scientific">Gigaspora margarita</name>
    <dbReference type="NCBI Taxonomy" id="4874"/>
    <lineage>
        <taxon>Eukaryota</taxon>
        <taxon>Fungi</taxon>
        <taxon>Fungi incertae sedis</taxon>
        <taxon>Mucoromycota</taxon>
        <taxon>Glomeromycotina</taxon>
        <taxon>Glomeromycetes</taxon>
        <taxon>Diversisporales</taxon>
        <taxon>Gigasporaceae</taxon>
        <taxon>Gigaspora</taxon>
    </lineage>
</organism>
<reference evidence="1 2" key="1">
    <citation type="journal article" date="2019" name="Environ. Microbiol.">
        <title>At the nexus of three kingdoms: the genome of the mycorrhizal fungus Gigaspora margarita provides insights into plant, endobacterial and fungal interactions.</title>
        <authorList>
            <person name="Venice F."/>
            <person name="Ghignone S."/>
            <person name="Salvioli di Fossalunga A."/>
            <person name="Amselem J."/>
            <person name="Novero M."/>
            <person name="Xianan X."/>
            <person name="Sedzielewska Toro K."/>
            <person name="Morin E."/>
            <person name="Lipzen A."/>
            <person name="Grigoriev I.V."/>
            <person name="Henrissat B."/>
            <person name="Martin F.M."/>
            <person name="Bonfante P."/>
        </authorList>
    </citation>
    <scope>NUCLEOTIDE SEQUENCE [LARGE SCALE GENOMIC DNA]</scope>
    <source>
        <strain evidence="1 2">BEG34</strain>
    </source>
</reference>
<evidence type="ECO:0000313" key="2">
    <source>
        <dbReference type="Proteomes" id="UP000439903"/>
    </source>
</evidence>
<dbReference type="OrthoDB" id="2443189at2759"/>
<dbReference type="EMBL" id="WTPW01000298">
    <property type="protein sequence ID" value="KAF0525574.1"/>
    <property type="molecule type" value="Genomic_DNA"/>
</dbReference>
<proteinExistence type="predicted"/>
<comment type="caution">
    <text evidence="1">The sequence shown here is derived from an EMBL/GenBank/DDBJ whole genome shotgun (WGS) entry which is preliminary data.</text>
</comment>
<dbReference type="Proteomes" id="UP000439903">
    <property type="component" value="Unassembled WGS sequence"/>
</dbReference>
<name>A0A8H4ENT0_GIGMA</name>
<keyword evidence="2" id="KW-1185">Reference proteome</keyword>
<sequence>MLKLKPEIYNLIQENMVISQSGLLDQHQGLDAILEEINKALKSLIPPISSQHHWEIAACNCMKFIKLRNNFFNLINYHESDFHKKHTRPNFAVESCRFNVKIRKTKFLNPNNNNFQSINSE</sequence>
<evidence type="ECO:0000313" key="1">
    <source>
        <dbReference type="EMBL" id="KAF0525574.1"/>
    </source>
</evidence>
<protein>
    <submittedName>
        <fullName evidence="1">Uncharacterized protein</fullName>
    </submittedName>
</protein>
<gene>
    <name evidence="1" type="ORF">F8M41_014451</name>
</gene>